<keyword evidence="2" id="KW-0175">Coiled coil</keyword>
<dbReference type="Pfam" id="PF25989">
    <property type="entry name" value="YknX_C"/>
    <property type="match status" value="1"/>
</dbReference>
<dbReference type="Gene3D" id="2.40.420.20">
    <property type="match status" value="1"/>
</dbReference>
<gene>
    <name evidence="6" type="ORF">G0P99_11895</name>
</gene>
<feature type="domain" description="CusB-like beta-barrel" evidence="4">
    <location>
        <begin position="206"/>
        <end position="278"/>
    </location>
</feature>
<evidence type="ECO:0000256" key="1">
    <source>
        <dbReference type="ARBA" id="ARBA00009477"/>
    </source>
</evidence>
<dbReference type="SUPFAM" id="SSF111369">
    <property type="entry name" value="HlyD-like secretion proteins"/>
    <property type="match status" value="1"/>
</dbReference>
<evidence type="ECO:0000313" key="6">
    <source>
        <dbReference type="EMBL" id="NDW45662.1"/>
    </source>
</evidence>
<dbReference type="Gene3D" id="1.10.287.470">
    <property type="entry name" value="Helix hairpin bin"/>
    <property type="match status" value="1"/>
</dbReference>
<dbReference type="GO" id="GO:1990281">
    <property type="term" value="C:efflux pump complex"/>
    <property type="evidence" value="ECO:0007669"/>
    <property type="project" value="TreeGrafter"/>
</dbReference>
<evidence type="ECO:0000259" key="5">
    <source>
        <dbReference type="Pfam" id="PF25989"/>
    </source>
</evidence>
<dbReference type="Pfam" id="PF25954">
    <property type="entry name" value="Beta-barrel_RND_2"/>
    <property type="match status" value="1"/>
</dbReference>
<dbReference type="RefSeq" id="WP_164130033.1">
    <property type="nucleotide sequence ID" value="NZ_JAAGOX010000018.1"/>
</dbReference>
<dbReference type="NCBIfam" id="TIGR01730">
    <property type="entry name" value="RND_mfp"/>
    <property type="match status" value="1"/>
</dbReference>
<evidence type="ECO:0000259" key="4">
    <source>
        <dbReference type="Pfam" id="PF25954"/>
    </source>
</evidence>
<dbReference type="AlphaFoldDB" id="A0A6B2NNG5"/>
<feature type="coiled-coil region" evidence="2">
    <location>
        <begin position="104"/>
        <end position="171"/>
    </location>
</feature>
<feature type="domain" description="YknX-like C-terminal permuted SH3-like" evidence="5">
    <location>
        <begin position="285"/>
        <end position="352"/>
    </location>
</feature>
<evidence type="ECO:0000256" key="2">
    <source>
        <dbReference type="SAM" id="Coils"/>
    </source>
</evidence>
<dbReference type="GO" id="GO:0015562">
    <property type="term" value="F:efflux transmembrane transporter activity"/>
    <property type="evidence" value="ECO:0007669"/>
    <property type="project" value="TreeGrafter"/>
</dbReference>
<dbReference type="InterPro" id="IPR058625">
    <property type="entry name" value="MdtA-like_BSH"/>
</dbReference>
<dbReference type="Gene3D" id="2.40.30.170">
    <property type="match status" value="1"/>
</dbReference>
<dbReference type="FunFam" id="2.40.30.170:FF:000010">
    <property type="entry name" value="Efflux RND transporter periplasmic adaptor subunit"/>
    <property type="match status" value="1"/>
</dbReference>
<proteinExistence type="inferred from homology"/>
<feature type="domain" description="Multidrug resistance protein MdtA-like barrel-sandwich hybrid" evidence="3">
    <location>
        <begin position="74"/>
        <end position="193"/>
    </location>
</feature>
<sequence>MSIWRQFLIILLAVGLSYAGYEYYQRSLGDTGATSEGANRRSGTPAVVELARAEIRTLSDTVEAVGTTRARQSIDIVPEADGRVEKILFEPGQQVSKGATLVQLDDTIARADLAEADAKLIERERVLERVTQLRGSSTVSEATLEEAIARLAEARAQLDRAEQRLAERVIRAPFAGTVGLADVDQGARVTAGTYITRLDDLSDVEVEFSLPETLFSQISKGQEITATSPAFPDREFVGQIEAVDTRIDPVSRSFRTRAVIPNSDGTLPAGMFMSLQLTLSQSDRIVVPEEAIVFQAAETYVFVVADGKAQQVTVSTGQRRDGVVTIERGLEEGAEVVIRGLHRVRNGGAVEVLNQPQAAGQKTNSDS</sequence>
<protein>
    <submittedName>
        <fullName evidence="6">Efflux RND transporter periplasmic adaptor subunit</fullName>
    </submittedName>
</protein>
<organism evidence="6">
    <name type="scientific">Ruegeria sp. PrR005</name>
    <dbReference type="NCBI Taxonomy" id="2706882"/>
    <lineage>
        <taxon>Bacteria</taxon>
        <taxon>Pseudomonadati</taxon>
        <taxon>Pseudomonadota</taxon>
        <taxon>Alphaproteobacteria</taxon>
        <taxon>Rhodobacterales</taxon>
        <taxon>Roseobacteraceae</taxon>
        <taxon>Ruegeria</taxon>
    </lineage>
</organism>
<dbReference type="EMBL" id="JAAGOX010000018">
    <property type="protein sequence ID" value="NDW45662.1"/>
    <property type="molecule type" value="Genomic_DNA"/>
</dbReference>
<comment type="caution">
    <text evidence="6">The sequence shown here is derived from an EMBL/GenBank/DDBJ whole genome shotgun (WGS) entry which is preliminary data.</text>
</comment>
<accession>A0A6B2NNG5</accession>
<comment type="similarity">
    <text evidence="1">Belongs to the membrane fusion protein (MFP) (TC 8.A.1) family.</text>
</comment>
<evidence type="ECO:0000259" key="3">
    <source>
        <dbReference type="Pfam" id="PF25917"/>
    </source>
</evidence>
<dbReference type="InterPro" id="IPR058637">
    <property type="entry name" value="YknX-like_C"/>
</dbReference>
<reference evidence="6" key="1">
    <citation type="submission" date="2020-02" db="EMBL/GenBank/DDBJ databases">
        <title>Delineation of the pyrene-degrading pathway in Roseobacter clade bacteria by genomic analysis.</title>
        <authorList>
            <person name="Zhou H."/>
            <person name="Wang H."/>
        </authorList>
    </citation>
    <scope>NUCLEOTIDE SEQUENCE</scope>
    <source>
        <strain evidence="6">PrR005</strain>
    </source>
</reference>
<dbReference type="PANTHER" id="PTHR30469:SF11">
    <property type="entry name" value="BLL4320 PROTEIN"/>
    <property type="match status" value="1"/>
</dbReference>
<dbReference type="PANTHER" id="PTHR30469">
    <property type="entry name" value="MULTIDRUG RESISTANCE PROTEIN MDTA"/>
    <property type="match status" value="1"/>
</dbReference>
<name>A0A6B2NNG5_9RHOB</name>
<dbReference type="InterPro" id="IPR006143">
    <property type="entry name" value="RND_pump_MFP"/>
</dbReference>
<dbReference type="Gene3D" id="2.40.50.100">
    <property type="match status" value="1"/>
</dbReference>
<dbReference type="InterPro" id="IPR058792">
    <property type="entry name" value="Beta-barrel_RND_2"/>
</dbReference>
<dbReference type="Pfam" id="PF25917">
    <property type="entry name" value="BSH_RND"/>
    <property type="match status" value="1"/>
</dbReference>